<dbReference type="InterPro" id="IPR035892">
    <property type="entry name" value="C2_domain_sf"/>
</dbReference>
<sequence>MLEDQVAYLLQRYLGNYVSGLNKEALKISVWQGDVELTNMQLKPEALNALKLPVKVKAGFLGSVKLKVPWSRLGQDPVVVHLDRIFLLAEPATQVEGSSADAIQEVRKNRIREMETTLVESRLMMKTEMNTSWLQSLISTIIGNLKLTISNIHIRYEDVESNHGHPFAAGITLEKLSAMTVDDTGKETFITGGALERIQKSVELEKLAVYFNSDIIPWHTDKPWEDLLPVEWVKVFKNGTQDGKPADDLLKEHSYILQPVSGNAKFSKQRPDASSFHSSEPLQRAAVTLDDVTLCLSKNGYRDMIKLAENFSGFNQRLKYAHFRPPVDIKSDPRSWWQYAFKAVSDQIKKASGKLSWEQVLRYTRLRKKYISLYASLLKSDPDRVVIDDNLDVEALDRELDIEIILQWRLLAHKFVKNSMESDLYVRKQKANKTWWQFGWSSQSVEDERAPGTFSEEDWERLNNIIGYKEGDEEPLFATHDRRDIPHTTLEIHMKHNASKLSDGPDCFADLSCDNLDCFIQLYSETKVFDIKLGSYQLLSPNGLIAESATAKESLVGVFCLKPLDANLDWSLEAKASPCYVTYLKDSIHQIVNFFESNVAVSQSIALETAAAVQMTMDEVKRTAQQQVNRVLKDQTRFLLDLNIAAPKVTIPTEFSPDGIHFTKLLLDLGNLVIRTKDDSEYVSHEDKNMYAQFDLVLSDVSAFLVDGDYLWGQVIPNRIGGPSTSNIISSMPVIDKCGVILKLQQIRLQNPGFPSTRISVRLPFLGFHFSPARYHRLMQVAKIFERREINVLDVYNPWSQADFEGWLSLLSRKGVGGREAVWQQRYVCIVGPFLYVLEHPNARSYKQYISLRGKQLYQVPPEIIGSVKNVLAIYDAGQANNKIVEDGNALILHYDSEESKRIWQSSLQGAIYRASGSAPIAGISESSSDSEDAEMDRIDNHDINDQSNVENLFLTGVLDELKICFNYCGNHDHNFTKVMLEEEKRLFEFRARGGMVEISIRGKDIFIGTVLKALEIEDLIFSSGISQPYYLARSFISSSESSNSPQVDIDAQGQHYNSISSSQYDAEDKFYEASEDLNDIDSPHPLRDGIGFSGSTTSFSSEKTTTKAPSFNRMAGLLPMETTENGSNIMEVTDTFDSFVKAQVIIFDRDSSIYSNVDTKVVVTLATLSFFCRRPTILAIMHFVNAININEESCESFNDTSSSSRQHDNSNTKVDGVPSGAVDEPLVKNLLGKGKSRVIFCLKLNMARAQILLMKEDGSSLATLSQDNFLTDIKVFPSSFAIKASLGNLQISDDNLPSSHSYYWACDMRNPGGRSFVELEFCSFNVDDEDYEGHDYSLLGELCEVRVVYLNRFIQEVISYFMGLVPNNTKDFVRIKDQVTNSEKWFTRNEVEGSPALKLYVSLRKPIILMPRRTDSLDLLQLDVVHITIKNTFQWFCGSKNEMNAVHMETLTVSVQDINLNIGAGSEVGESIIQDVNGISIVIQRSLRDLLHQIPSVEVDIKIEELKAALSSTEYQIITECALANFSETPKTLPPIVEDFVSPSAEIMEPLAPQSSEIANGETEDDARWVNTKVSVSIELVELCLFYGLTRDASLATLQVSGLWLLYKTNTAGEGFLSATLGDFSVVDDRDGIQEELKMAIRKPDTVGYKPSKYLRDGDYNRVVTTNDTEDMAPSPTMVILDGKFAECLTSVSLCIQRPQLLVALDFLLAVTEFFVPTVRSMLSNDRDMSSSHLKNALVLDQPTYTQPCSELSLSPLNPLVADDERYDLFVYDGRGGILYLQDRLGKYLSSPSPEALIYVGSGKKLQFTNVTIKNGRYLDSSILLGPNSSYSVLEDDKVYLEEVDDVFSAETLVSESVSGITSHSPQASRSTEFIFEMQAIAPELTFYNTSKDVGESLELLNKLLHAQLDAFCRIVIKGDTTEIDANFLGLTMESNGIRIVEPFDTSMKYSNASGKTNMHFSVSDIFMNFSFSILRLFLAVEEDVLAFMRTTSKKVTIVCSEFDKIGSIKCGEQVYVFWRPRAPPGYAILGDYLTPIDKPPTKGVIALNSSFVRVKRPESFTLVCSSSQSQVDSELCLSGNYSEGGGVCSIWFPRAPKGYVAMGCVASPGNIQPLPTSVFCISECLVSPCDLRDCINVGHNNRSTSLAFWRVDNSVGTFLPADPATLSLSGRAYGLRHVVFGLQKDSSKPSKGSEIGAPSKHHNAPQPEQMNTVNSGRRFEAVATFKLIWWNQGSGSRKRLSIWRPIVPEGMIYFGDIAVKGYEPPNMCIVLHDSEELFKAPFDFQHTGQIKKHRATDNISFWMPQPPSGFVSLGCIACKGTPKASDFFSLRCIRSDMVTGTQFLDESVWDTSEIKFIKHPLSVWVSGNNLGTFVVRSDYKKPPKRFALKLADQDVPSDSDVMLIDADIRTFSVALFDDYGGLMVPLCNVSLSEICFSFHGRSDNFNANVTFSLAGRSYNDKYDSWEPLIEQVDTLLRYRYDVNAPGAASQLRLTSTRDLNLNVSVSNVNTIFQAYASWNNLGHIKKTYEQETVFTTDGGKPIIDIHHKKNYFIIPQNKLGQDIFMRTTGIAFPTKVIKMPSGDSKPVRVPVTKNMLDSHMKGSHFKKCRKMLTVILSEAELKEVAGLSSHLFSVAVRVFDSHDLPVLPQQSARTRGISTSVSSAILSLEWNEVFFFKIDSLDFYTLELIVTDIGKGDVVGSSCVALKHIYGSHGTSDGLHWIELFSNSPVIHSGEGSVMKSAGRLKCAFYLSPQIDLEISKGSSDKEKNVGFIQISPTREGPWTTVRLNYAAPAACWRLGNNVVASEVSIVEGNRYVNIRSLVSVRNDTEFTMHLRLKHRISDETMPPDNKKKDENESNIEPVTCELFETQIYDPTAGWVGPDFNEMASGVGLPSGWEWVDAWHVDESAVNTADGWVYAPDVESLKWPESCNPVKFVNYARQRRWFRDRTCVSGEPKPHICVGPLRPGEVIPLPLSALARSGHYVLQLRPDLEEECSWSSVIDGSHNSHDFSMQPENSGICVSSLKVSEELLCCSLISEISSNSCSRWFCLSIQATEIARDINSNPIQDWTLVIQAPLSISNYLPFVADYSVHETQKSGHFLTCSEGVLGPSKCVKVYNADIRNPVYLSLLPQRGWLPVHEAVLISHPSKVPSKMISLRSSITGRIVQIILEQGHVDERPLQAKAIKVSSPYWLAIRRCPPLTLRFLDLEVKKSRKVSFPFHSKSNSNGILEEITDEEIYDGYTIASALNFKKLGIMASIGHSGKEHFGCVTSLSPLSEMDGSLDLHAYDADGKCMQIYVSSKPCPYQSVSTKVISFRPFITFTNRVGQSLFIKLSSQDEPKILHASDARVPFVVNETSSSDELQTSVSNILQVRLVDTNWSFPIQIVKEDTFSLVLRTADGTRKFVRIEIRGFEEGSRFIVVFRLGSTNGPIRIENRTSRAVIRVRQSGFGDDMWIQLLPLSTTNFSWEDPYGLKAIDSEIRIGNSSTVLKLDLDRSGFCFKCDEYGLLFHVADLDDIRVARFVDEKMYMWVPNEGSLSLTESKNLGSSSEIQNQTQDLGSPLELTIELGAIGVSVVNHNPKELSYIYLERVSISYSTGYDGGSTSRFKLIVGYLQFDNQLPLTSMPVLLVPEQTFDLQHPVFKMTVTMRNENVDGIQVYPYIYIRVTDKCWRLNIHEPIIWAFVEFYNNLQLDRLPKSSNIGQVDPEIRVDLIDISEVRLKLSLEPSPAQRPHGVLGVWSPILSAIGNAFKIQVHLRPVVRRDRFMRKSAIVSSIGNRFWRDLIHNPLHLIFSVDVLGMASSTLASLSKGFAELSTDGQFLHLRSKQVRSRRITGVGEGFLQGTEALAQGVAFGVSGVVTKPVESARQNGLLGLAHGLGRAFVGFIAQPMSGALDFFSLTVDGIGASCTRCIEILSNKTSNFHRIRYPRAIHSDNLLRDYCEREALGQMMLYLAEERRGFGCTELFKEPSKFAWSDYYEDHFTVPYQRIVLVTNKRVMLLQCVSPDKMDKKPCKIMWDVPWEEVLSLELAKAGYPKPSHLIIHLKHFRRPEKFVRVVKCNTNEEGLEEEPQAVKICSVVRKWWKAHHSDMHNLGLKVLSSQRRVCFAWDDSEGTSNDTTGGPSSSSSINENKFTLRVINFSKVWSSEPEVKGRCTLCQKRDTEEAGLCTIWRPICPRGYVSIGDITRTGPHPPNVASVYRYTDKDFTLPMGFDLVWRNCSDDYTADVSIWHPRAPDGYVSPGCVAVPGFAEPEPDAVYCIAESLVEETVFEEQKIWSAPDSYPWACHVYQVHSDALHFVALRQPREECNWKPVRVIDDDLQQQQPSIEIRPSR</sequence>
<proteinExistence type="inferred from homology"/>
<keyword evidence="3" id="KW-0445">Lipid transport</keyword>
<dbReference type="CDD" id="cd00030">
    <property type="entry name" value="C2"/>
    <property type="match status" value="1"/>
</dbReference>
<dbReference type="Pfam" id="PF06101">
    <property type="entry name" value="Vps62"/>
    <property type="match status" value="2"/>
</dbReference>
<organism evidence="6 7">
    <name type="scientific">Cuscuta campestris</name>
    <dbReference type="NCBI Taxonomy" id="132261"/>
    <lineage>
        <taxon>Eukaryota</taxon>
        <taxon>Viridiplantae</taxon>
        <taxon>Streptophyta</taxon>
        <taxon>Embryophyta</taxon>
        <taxon>Tracheophyta</taxon>
        <taxon>Spermatophyta</taxon>
        <taxon>Magnoliopsida</taxon>
        <taxon>eudicotyledons</taxon>
        <taxon>Gunneridae</taxon>
        <taxon>Pentapetalae</taxon>
        <taxon>asterids</taxon>
        <taxon>lamiids</taxon>
        <taxon>Solanales</taxon>
        <taxon>Convolvulaceae</taxon>
        <taxon>Cuscuteae</taxon>
        <taxon>Cuscuta</taxon>
        <taxon>Cuscuta subgen. Grammica</taxon>
        <taxon>Cuscuta sect. Cleistogrammica</taxon>
    </lineage>
</organism>
<evidence type="ECO:0000256" key="3">
    <source>
        <dbReference type="ARBA" id="ARBA00023055"/>
    </source>
</evidence>
<keyword evidence="2" id="KW-0813">Transport</keyword>
<dbReference type="PANTHER" id="PTHR16166:SF137">
    <property type="entry name" value="PLECKSTRIN HOMOLOGY (PH) DOMAIN-CONTAINING PROTEIN"/>
    <property type="match status" value="1"/>
</dbReference>
<name>A0A484NQI7_9ASTE</name>
<accession>A0A484NQI7</accession>
<dbReference type="Pfam" id="PF25037">
    <property type="entry name" value="VPS13_C"/>
    <property type="match status" value="1"/>
</dbReference>
<dbReference type="Gene3D" id="2.30.29.30">
    <property type="entry name" value="Pleckstrin-homology domain (PH domain)/Phosphotyrosine-binding domain (PTB)"/>
    <property type="match status" value="1"/>
</dbReference>
<dbReference type="Pfam" id="PF12624">
    <property type="entry name" value="VPS13_N"/>
    <property type="match status" value="1"/>
</dbReference>
<dbReference type="GO" id="GO:0045053">
    <property type="term" value="P:protein retention in Golgi apparatus"/>
    <property type="evidence" value="ECO:0007669"/>
    <property type="project" value="TreeGrafter"/>
</dbReference>
<dbReference type="GO" id="GO:0006623">
    <property type="term" value="P:protein targeting to vacuole"/>
    <property type="evidence" value="ECO:0007669"/>
    <property type="project" value="TreeGrafter"/>
</dbReference>
<feature type="region of interest" description="Disordered" evidence="4">
    <location>
        <begin position="2186"/>
        <end position="2215"/>
    </location>
</feature>
<gene>
    <name evidence="6" type="ORF">CCAM_LOCUS43960</name>
</gene>
<dbReference type="PANTHER" id="PTHR16166">
    <property type="entry name" value="VACUOLAR PROTEIN SORTING-ASSOCIATED PROTEIN VPS13"/>
    <property type="match status" value="1"/>
</dbReference>
<dbReference type="GO" id="GO:0006869">
    <property type="term" value="P:lipid transport"/>
    <property type="evidence" value="ECO:0007669"/>
    <property type="project" value="UniProtKB-KW"/>
</dbReference>
<evidence type="ECO:0000313" key="7">
    <source>
        <dbReference type="Proteomes" id="UP000595140"/>
    </source>
</evidence>
<feature type="region of interest" description="Disordered" evidence="4">
    <location>
        <begin position="1198"/>
        <end position="1221"/>
    </location>
</feature>
<dbReference type="InterPro" id="IPR001849">
    <property type="entry name" value="PH_domain"/>
</dbReference>
<dbReference type="Proteomes" id="UP000595140">
    <property type="component" value="Unassembled WGS sequence"/>
</dbReference>
<dbReference type="SUPFAM" id="SSF49562">
    <property type="entry name" value="C2 domain (Calcium/lipid-binding domain, CaLB)"/>
    <property type="match status" value="1"/>
</dbReference>
<dbReference type="Pfam" id="PF25036">
    <property type="entry name" value="VPS13_VAB"/>
    <property type="match status" value="1"/>
</dbReference>
<dbReference type="InterPro" id="IPR026854">
    <property type="entry name" value="VPS13_N"/>
</dbReference>
<dbReference type="PROSITE" id="PS50003">
    <property type="entry name" value="PH_DOMAIN"/>
    <property type="match status" value="1"/>
</dbReference>
<dbReference type="InterPro" id="IPR056748">
    <property type="entry name" value="VPS13-like_C"/>
</dbReference>
<dbReference type="Pfam" id="PF00169">
    <property type="entry name" value="PH"/>
    <property type="match status" value="1"/>
</dbReference>
<evidence type="ECO:0000313" key="6">
    <source>
        <dbReference type="EMBL" id="VFR02185.1"/>
    </source>
</evidence>
<dbReference type="SMART" id="SM00233">
    <property type="entry name" value="PH"/>
    <property type="match status" value="1"/>
</dbReference>
<dbReference type="InterPro" id="IPR009291">
    <property type="entry name" value="Vps62"/>
</dbReference>
<dbReference type="InterPro" id="IPR009543">
    <property type="entry name" value="VPS13_VAB"/>
</dbReference>
<protein>
    <recommendedName>
        <fullName evidence="5">PH domain-containing protein</fullName>
    </recommendedName>
</protein>
<dbReference type="InterPro" id="IPR011993">
    <property type="entry name" value="PH-like_dom_sf"/>
</dbReference>
<dbReference type="OrthoDB" id="1264291at2759"/>
<keyword evidence="7" id="KW-1185">Reference proteome</keyword>
<reference evidence="6 7" key="1">
    <citation type="submission" date="2018-04" db="EMBL/GenBank/DDBJ databases">
        <authorList>
            <person name="Vogel A."/>
        </authorList>
    </citation>
    <scope>NUCLEOTIDE SEQUENCE [LARGE SCALE GENOMIC DNA]</scope>
</reference>
<evidence type="ECO:0000259" key="5">
    <source>
        <dbReference type="PROSITE" id="PS50003"/>
    </source>
</evidence>
<evidence type="ECO:0000256" key="1">
    <source>
        <dbReference type="ARBA" id="ARBA00006545"/>
    </source>
</evidence>
<evidence type="ECO:0000256" key="2">
    <source>
        <dbReference type="ARBA" id="ARBA00022448"/>
    </source>
</evidence>
<feature type="domain" description="PH" evidence="5">
    <location>
        <begin position="801"/>
        <end position="913"/>
    </location>
</feature>
<dbReference type="InterPro" id="IPR026847">
    <property type="entry name" value="VPS13"/>
</dbReference>
<dbReference type="SUPFAM" id="SSF50729">
    <property type="entry name" value="PH domain-like"/>
    <property type="match status" value="1"/>
</dbReference>
<comment type="similarity">
    <text evidence="1">Belongs to the VPS13 family.</text>
</comment>
<dbReference type="EMBL" id="OOIL02006793">
    <property type="protein sequence ID" value="VFR02185.1"/>
    <property type="molecule type" value="Genomic_DNA"/>
</dbReference>
<evidence type="ECO:0000256" key="4">
    <source>
        <dbReference type="SAM" id="MobiDB-lite"/>
    </source>
</evidence>